<keyword evidence="2" id="KW-1185">Reference proteome</keyword>
<proteinExistence type="predicted"/>
<reference evidence="1 2" key="1">
    <citation type="journal article" date="2024" name="Chem. Sci.">
        <title>Discovery of megapolipeptins by genome mining of a Burkholderiales bacteria collection.</title>
        <authorList>
            <person name="Paulo B.S."/>
            <person name="Recchia M.J.J."/>
            <person name="Lee S."/>
            <person name="Fergusson C.H."/>
            <person name="Romanowski S.B."/>
            <person name="Hernandez A."/>
            <person name="Krull N."/>
            <person name="Liu D.Y."/>
            <person name="Cavanagh H."/>
            <person name="Bos A."/>
            <person name="Gray C.A."/>
            <person name="Murphy B.T."/>
            <person name="Linington R.G."/>
            <person name="Eustaquio A.S."/>
        </authorList>
    </citation>
    <scope>NUCLEOTIDE SEQUENCE [LARGE SCALE GENOMIC DNA]</scope>
    <source>
        <strain evidence="1 2">RL18-126-BIB-B</strain>
    </source>
</reference>
<sequence>MNLPPIAIEEDVSLRTIGKHVAAHPFEAVFLQIRHGRLAKMQPEAVEQFVARHASRPFDVFEREILVRGAGTH</sequence>
<dbReference type="Proteomes" id="UP001629235">
    <property type="component" value="Unassembled WGS sequence"/>
</dbReference>
<accession>A0ACC7NLI8</accession>
<organism evidence="1 2">
    <name type="scientific">Paraburkholderia rhynchosiae</name>
    <dbReference type="NCBI Taxonomy" id="487049"/>
    <lineage>
        <taxon>Bacteria</taxon>
        <taxon>Pseudomonadati</taxon>
        <taxon>Pseudomonadota</taxon>
        <taxon>Betaproteobacteria</taxon>
        <taxon>Burkholderiales</taxon>
        <taxon>Burkholderiaceae</taxon>
        <taxon>Paraburkholderia</taxon>
    </lineage>
</organism>
<evidence type="ECO:0000313" key="1">
    <source>
        <dbReference type="EMBL" id="MFM0107338.1"/>
    </source>
</evidence>
<comment type="caution">
    <text evidence="1">The sequence shown here is derived from an EMBL/GenBank/DDBJ whole genome shotgun (WGS) entry which is preliminary data.</text>
</comment>
<gene>
    <name evidence="1" type="ORF">PQR01_28625</name>
</gene>
<evidence type="ECO:0000313" key="2">
    <source>
        <dbReference type="Proteomes" id="UP001629235"/>
    </source>
</evidence>
<name>A0ACC7NLI8_9BURK</name>
<protein>
    <submittedName>
        <fullName evidence="1">Uncharacterized protein</fullName>
    </submittedName>
</protein>
<dbReference type="EMBL" id="JAQQDW010000077">
    <property type="protein sequence ID" value="MFM0107338.1"/>
    <property type="molecule type" value="Genomic_DNA"/>
</dbReference>